<gene>
    <name evidence="2" type="ORF">EH28_00409</name>
</gene>
<protein>
    <recommendedName>
        <fullName evidence="3">Immunoglobulin V-set domain-containing protein</fullName>
    </recommendedName>
</protein>
<evidence type="ECO:0000313" key="2">
    <source>
        <dbReference type="EMBL" id="KKF13677.1"/>
    </source>
</evidence>
<dbReference type="EMBL" id="KQ042566">
    <property type="protein sequence ID" value="KKF13677.1"/>
    <property type="molecule type" value="Genomic_DNA"/>
</dbReference>
<evidence type="ECO:0008006" key="3">
    <source>
        <dbReference type="Google" id="ProtNLM"/>
    </source>
</evidence>
<dbReference type="AlphaFoldDB" id="A0A0F8BN76"/>
<accession>A0A0F8BN76</accession>
<feature type="signal peptide" evidence="1">
    <location>
        <begin position="1"/>
        <end position="17"/>
    </location>
</feature>
<organism evidence="2">
    <name type="scientific">Larimichthys crocea</name>
    <name type="common">Large yellow croaker</name>
    <name type="synonym">Pseudosciaena crocea</name>
    <dbReference type="NCBI Taxonomy" id="215358"/>
    <lineage>
        <taxon>Eukaryota</taxon>
        <taxon>Metazoa</taxon>
        <taxon>Chordata</taxon>
        <taxon>Craniata</taxon>
        <taxon>Vertebrata</taxon>
        <taxon>Euteleostomi</taxon>
        <taxon>Actinopterygii</taxon>
        <taxon>Neopterygii</taxon>
        <taxon>Teleostei</taxon>
        <taxon>Neoteleostei</taxon>
        <taxon>Acanthomorphata</taxon>
        <taxon>Eupercaria</taxon>
        <taxon>Sciaenidae</taxon>
        <taxon>Larimichthys</taxon>
    </lineage>
</organism>
<proteinExistence type="predicted"/>
<keyword evidence="1" id="KW-0732">Signal</keyword>
<sequence>MLFHSRFVFFLSVKLLGVSYNREYGQEFKIVLLSVAHYIEFNHMDSSDQTLIVWKRDDPPAREDSRRKVVGIYFVIKNLTQLDSGLYTVRGKKGRKISTKSLVVSEIRRTFIRGVRGKLRVGFDLEPNSCNIYFFPEKKHTPATVARRGKLLETLYCPGLMLLWPCELENNNLDMSCSGRFEFRDLNDNKALVVTLKMKRK</sequence>
<evidence type="ECO:0000256" key="1">
    <source>
        <dbReference type="SAM" id="SignalP"/>
    </source>
</evidence>
<feature type="chain" id="PRO_5002527792" description="Immunoglobulin V-set domain-containing protein" evidence="1">
    <location>
        <begin position="18"/>
        <end position="201"/>
    </location>
</feature>
<name>A0A0F8BN76_LARCR</name>
<reference evidence="2" key="1">
    <citation type="journal article" date="2015" name="PLoS Genet.">
        <title>Genome Sequencing of the Perciform Fish Larimichthys crocea Provides Insights into Molecular and Genetic Mechanisms of Stress Adaptation.</title>
        <authorList>
            <person name="Ao J."/>
            <person name="Mu Y."/>
            <person name="Xiang L.X."/>
            <person name="Fan D."/>
            <person name="Feng M."/>
            <person name="Zhang S."/>
            <person name="Shi Q."/>
            <person name="Zhu L.Y."/>
            <person name="Li T."/>
            <person name="Ding Y."/>
            <person name="Nie L."/>
            <person name="Li Q."/>
            <person name="Dong W.R."/>
            <person name="Jiang L."/>
            <person name="Sun B."/>
            <person name="Zhang X."/>
            <person name="Li M."/>
            <person name="Zhang H.Q."/>
            <person name="Xie S."/>
            <person name="Zhu Y."/>
            <person name="Jiang X."/>
            <person name="Wang X."/>
            <person name="Mu P."/>
            <person name="Chen W."/>
            <person name="Yue Z."/>
            <person name="Wang Z."/>
            <person name="Wang J."/>
            <person name="Shao J.Z."/>
            <person name="Chen X."/>
        </authorList>
    </citation>
    <scope>NUCLEOTIDE SEQUENCE [LARGE SCALE GENOMIC DNA]</scope>
    <source>
        <strain evidence="2">SSNF</strain>
        <tissue evidence="2">Blood</tissue>
    </source>
</reference>